<name>A0A285PDW8_9HYPH</name>
<dbReference type="SMART" id="SM00267">
    <property type="entry name" value="GGDEF"/>
    <property type="match status" value="1"/>
</dbReference>
<dbReference type="Gene3D" id="3.20.20.450">
    <property type="entry name" value="EAL domain"/>
    <property type="match status" value="1"/>
</dbReference>
<dbReference type="PANTHER" id="PTHR44757">
    <property type="entry name" value="DIGUANYLATE CYCLASE DGCP"/>
    <property type="match status" value="1"/>
</dbReference>
<dbReference type="Pfam" id="PF00563">
    <property type="entry name" value="EAL"/>
    <property type="match status" value="1"/>
</dbReference>
<evidence type="ECO:0000256" key="2">
    <source>
        <dbReference type="SAM" id="Phobius"/>
    </source>
</evidence>
<feature type="compositionally biased region" description="Low complexity" evidence="1">
    <location>
        <begin position="638"/>
        <end position="652"/>
    </location>
</feature>
<feature type="region of interest" description="Disordered" evidence="1">
    <location>
        <begin position="632"/>
        <end position="652"/>
    </location>
</feature>
<keyword evidence="6" id="KW-1185">Reference proteome</keyword>
<proteinExistence type="predicted"/>
<dbReference type="PANTHER" id="PTHR44757:SF2">
    <property type="entry name" value="BIOFILM ARCHITECTURE MAINTENANCE PROTEIN MBAA"/>
    <property type="match status" value="1"/>
</dbReference>
<dbReference type="EMBL" id="OBEL01000002">
    <property type="protein sequence ID" value="SNZ19407.1"/>
    <property type="molecule type" value="Genomic_DNA"/>
</dbReference>
<dbReference type="CDD" id="cd01948">
    <property type="entry name" value="EAL"/>
    <property type="match status" value="1"/>
</dbReference>
<feature type="transmembrane region" description="Helical" evidence="2">
    <location>
        <begin position="174"/>
        <end position="196"/>
    </location>
</feature>
<feature type="transmembrane region" description="Helical" evidence="2">
    <location>
        <begin position="36"/>
        <end position="54"/>
    </location>
</feature>
<sequence length="652" mass="71946">MSGPLHFIKHVLSIINNNDPELVKAQFRVLSSQMPIMYSILLVNAWALALVFSSTAPTWLWLYIPLGFTALCAVRLVGWWYSRHRIPTAEVAYKALKQTKILSVILVAILCSWSLALHPYGDTSMQANVAFFMAITGVGVIICLQQVPIAAHIVTIGISVPFVTHFFSTGLISFMAMSIDVALVAVTLLIVVFVQFRHFSDAVDARSKLEAANRENHRLANLDSLTGLNNRRRFFSQLNQTIEKAKIDESRFAVGIIDLDRFKPINDLYGHAVGDRLLQEVAKRITTTLDETSVIARLGGDEFAIIMPHDHDNDELMGQGHQICQALSEPFELAEATIQISASMGVVVFPDLAQSAQELYVRADYALCNRKRTQRGGVALFADQHILEIKQTTRVEQALNDADLEEELSIHFQPIVDAQFQKTIAFEALARWTSPTLGNVSPGEFIPVAERSGKVKALTPVLLKKALSCAACWPEDIRLSFNLSTHDLSSMESLLKIVALVEKSGVAPSRIDFEITETAMVYDFEQVKRSVEILKGLGCGLALDDFGTGFSSLTQLHALPLTKIKIDRSFVTDLNSNPASYKIVKSLLALSRDMDIDCVVEGVETQDEMQALSQLGGRLIQGYYYSKPLPESEVSNFSPSSADAPSQQAANS</sequence>
<dbReference type="RefSeq" id="WP_097153760.1">
    <property type="nucleotide sequence ID" value="NZ_OBEL01000002.1"/>
</dbReference>
<feature type="domain" description="EAL" evidence="3">
    <location>
        <begin position="392"/>
        <end position="642"/>
    </location>
</feature>
<dbReference type="CDD" id="cd01949">
    <property type="entry name" value="GGDEF"/>
    <property type="match status" value="1"/>
</dbReference>
<dbReference type="InterPro" id="IPR001633">
    <property type="entry name" value="EAL_dom"/>
</dbReference>
<gene>
    <name evidence="5" type="ORF">SAMN06265368_2492</name>
</gene>
<keyword evidence="2" id="KW-0812">Transmembrane</keyword>
<dbReference type="Proteomes" id="UP000219439">
    <property type="component" value="Unassembled WGS sequence"/>
</dbReference>
<dbReference type="SMART" id="SM00052">
    <property type="entry name" value="EAL"/>
    <property type="match status" value="1"/>
</dbReference>
<dbReference type="SUPFAM" id="SSF55073">
    <property type="entry name" value="Nucleotide cyclase"/>
    <property type="match status" value="1"/>
</dbReference>
<dbReference type="SUPFAM" id="SSF141868">
    <property type="entry name" value="EAL domain-like"/>
    <property type="match status" value="1"/>
</dbReference>
<dbReference type="PROSITE" id="PS50883">
    <property type="entry name" value="EAL"/>
    <property type="match status" value="1"/>
</dbReference>
<dbReference type="InterPro" id="IPR000160">
    <property type="entry name" value="GGDEF_dom"/>
</dbReference>
<dbReference type="InterPro" id="IPR052155">
    <property type="entry name" value="Biofilm_reg_signaling"/>
</dbReference>
<feature type="transmembrane region" description="Helical" evidence="2">
    <location>
        <begin position="101"/>
        <end position="121"/>
    </location>
</feature>
<feature type="transmembrane region" description="Helical" evidence="2">
    <location>
        <begin position="149"/>
        <end position="168"/>
    </location>
</feature>
<dbReference type="InterPro" id="IPR035919">
    <property type="entry name" value="EAL_sf"/>
</dbReference>
<organism evidence="5 6">
    <name type="scientific">Cohaesibacter gelatinilyticus</name>
    <dbReference type="NCBI Taxonomy" id="372072"/>
    <lineage>
        <taxon>Bacteria</taxon>
        <taxon>Pseudomonadati</taxon>
        <taxon>Pseudomonadota</taxon>
        <taxon>Alphaproteobacteria</taxon>
        <taxon>Hyphomicrobiales</taxon>
        <taxon>Cohaesibacteraceae</taxon>
    </lineage>
</organism>
<dbReference type="Gene3D" id="3.30.70.270">
    <property type="match status" value="1"/>
</dbReference>
<feature type="transmembrane region" description="Helical" evidence="2">
    <location>
        <begin position="60"/>
        <end position="81"/>
    </location>
</feature>
<evidence type="ECO:0000259" key="4">
    <source>
        <dbReference type="PROSITE" id="PS50887"/>
    </source>
</evidence>
<dbReference type="NCBIfam" id="TIGR00254">
    <property type="entry name" value="GGDEF"/>
    <property type="match status" value="1"/>
</dbReference>
<feature type="domain" description="GGDEF" evidence="4">
    <location>
        <begin position="250"/>
        <end position="383"/>
    </location>
</feature>
<dbReference type="OrthoDB" id="9814202at2"/>
<keyword evidence="2" id="KW-1133">Transmembrane helix</keyword>
<feature type="transmembrane region" description="Helical" evidence="2">
    <location>
        <begin position="127"/>
        <end position="144"/>
    </location>
</feature>
<dbReference type="InterPro" id="IPR029787">
    <property type="entry name" value="Nucleotide_cyclase"/>
</dbReference>
<keyword evidence="2" id="KW-0472">Membrane</keyword>
<reference evidence="5 6" key="1">
    <citation type="submission" date="2017-09" db="EMBL/GenBank/DDBJ databases">
        <authorList>
            <person name="Ehlers B."/>
            <person name="Leendertz F.H."/>
        </authorList>
    </citation>
    <scope>NUCLEOTIDE SEQUENCE [LARGE SCALE GENOMIC DNA]</scope>
    <source>
        <strain evidence="5 6">DSM 18289</strain>
    </source>
</reference>
<evidence type="ECO:0000313" key="5">
    <source>
        <dbReference type="EMBL" id="SNZ19407.1"/>
    </source>
</evidence>
<dbReference type="AlphaFoldDB" id="A0A285PDW8"/>
<dbReference type="Pfam" id="PF00990">
    <property type="entry name" value="GGDEF"/>
    <property type="match status" value="1"/>
</dbReference>
<evidence type="ECO:0000313" key="6">
    <source>
        <dbReference type="Proteomes" id="UP000219439"/>
    </source>
</evidence>
<dbReference type="InterPro" id="IPR043128">
    <property type="entry name" value="Rev_trsase/Diguanyl_cyclase"/>
</dbReference>
<protein>
    <submittedName>
        <fullName evidence="5">Diguanylate cyclase/phosphodiesterase</fullName>
    </submittedName>
</protein>
<evidence type="ECO:0000256" key="1">
    <source>
        <dbReference type="SAM" id="MobiDB-lite"/>
    </source>
</evidence>
<dbReference type="PROSITE" id="PS50887">
    <property type="entry name" value="GGDEF"/>
    <property type="match status" value="1"/>
</dbReference>
<accession>A0A285PDW8</accession>
<evidence type="ECO:0000259" key="3">
    <source>
        <dbReference type="PROSITE" id="PS50883"/>
    </source>
</evidence>